<protein>
    <submittedName>
        <fullName evidence="3">N1221-like protein-domain-containing protein</fullName>
    </submittedName>
</protein>
<dbReference type="EMBL" id="RBNI01008070">
    <property type="protein sequence ID" value="RUP44944.1"/>
    <property type="molecule type" value="Genomic_DNA"/>
</dbReference>
<dbReference type="GO" id="GO:0005829">
    <property type="term" value="C:cytosol"/>
    <property type="evidence" value="ECO:0007669"/>
    <property type="project" value="TreeGrafter"/>
</dbReference>
<dbReference type="PANTHER" id="PTHR13239">
    <property type="entry name" value="PROTEIN REQUIRED FOR HYPHAL ANASTOMOSIS HAM-2"/>
    <property type="match status" value="1"/>
</dbReference>
<keyword evidence="4" id="KW-1185">Reference proteome</keyword>
<dbReference type="PANTHER" id="PTHR13239:SF4">
    <property type="entry name" value="AT25231P"/>
    <property type="match status" value="1"/>
</dbReference>
<dbReference type="Pfam" id="PF07923">
    <property type="entry name" value="N1221"/>
    <property type="match status" value="1"/>
</dbReference>
<evidence type="ECO:0000256" key="1">
    <source>
        <dbReference type="SAM" id="MobiDB-lite"/>
    </source>
</evidence>
<dbReference type="OrthoDB" id="18234at2759"/>
<feature type="domain" description="Far11/STRP N-terminal" evidence="2">
    <location>
        <begin position="63"/>
        <end position="287"/>
    </location>
</feature>
<dbReference type="GO" id="GO:0007010">
    <property type="term" value="P:cytoskeleton organization"/>
    <property type="evidence" value="ECO:0007669"/>
    <property type="project" value="TreeGrafter"/>
</dbReference>
<sequence>MYLCTPISTTASPQPTNLPNPPNPPNPPMTDSTNVKDDLPNDSPLTLGQLKKIVKQLPSKQKQPQHDFGYADSDSLKNEIDELYNYLEMSQYLENEKIFQEGFDERKRLRPQCVISESWTKCTLSERRVYVEYLLEQLELKDAEKRLATARRLVYIAQGSFAEFSDTATHLHWITENNKVLRKSGALLSYNQALRLACTAHDLTSQIDPMAPQLADINREIDCHLTLLYMLVEVHRGDEKFGDELSRLDPPLAVSLFGLVAQLREKNVKTFPVKKVRRKLISLFLVNKDGIV</sequence>
<dbReference type="SMART" id="SM01292">
    <property type="entry name" value="N1221"/>
    <property type="match status" value="1"/>
</dbReference>
<dbReference type="Proteomes" id="UP000268093">
    <property type="component" value="Unassembled WGS sequence"/>
</dbReference>
<accession>A0A433D286</accession>
<proteinExistence type="predicted"/>
<dbReference type="InterPro" id="IPR012486">
    <property type="entry name" value="Far11/STRP_N"/>
</dbReference>
<name>A0A433D286_9FUNG</name>
<reference evidence="3 4" key="1">
    <citation type="journal article" date="2018" name="New Phytol.">
        <title>Phylogenomics of Endogonaceae and evolution of mycorrhizas within Mucoromycota.</title>
        <authorList>
            <person name="Chang Y."/>
            <person name="Desiro A."/>
            <person name="Na H."/>
            <person name="Sandor L."/>
            <person name="Lipzen A."/>
            <person name="Clum A."/>
            <person name="Barry K."/>
            <person name="Grigoriev I.V."/>
            <person name="Martin F.M."/>
            <person name="Stajich J.E."/>
            <person name="Smith M.E."/>
            <person name="Bonito G."/>
            <person name="Spatafora J.W."/>
        </authorList>
    </citation>
    <scope>NUCLEOTIDE SEQUENCE [LARGE SCALE GENOMIC DNA]</scope>
    <source>
        <strain evidence="3 4">GMNB39</strain>
    </source>
</reference>
<dbReference type="AlphaFoldDB" id="A0A433D286"/>
<feature type="region of interest" description="Disordered" evidence="1">
    <location>
        <begin position="1"/>
        <end position="44"/>
    </location>
</feature>
<evidence type="ECO:0000313" key="3">
    <source>
        <dbReference type="EMBL" id="RUP44944.1"/>
    </source>
</evidence>
<feature type="compositionally biased region" description="Pro residues" evidence="1">
    <location>
        <begin position="16"/>
        <end position="28"/>
    </location>
</feature>
<comment type="caution">
    <text evidence="3">The sequence shown here is derived from an EMBL/GenBank/DDBJ whole genome shotgun (WGS) entry which is preliminary data.</text>
</comment>
<evidence type="ECO:0000313" key="4">
    <source>
        <dbReference type="Proteomes" id="UP000268093"/>
    </source>
</evidence>
<gene>
    <name evidence="3" type="ORF">BC936DRAFT_148831</name>
</gene>
<organism evidence="3 4">
    <name type="scientific">Jimgerdemannia flammicorona</name>
    <dbReference type="NCBI Taxonomy" id="994334"/>
    <lineage>
        <taxon>Eukaryota</taxon>
        <taxon>Fungi</taxon>
        <taxon>Fungi incertae sedis</taxon>
        <taxon>Mucoromycota</taxon>
        <taxon>Mucoromycotina</taxon>
        <taxon>Endogonomycetes</taxon>
        <taxon>Endogonales</taxon>
        <taxon>Endogonaceae</taxon>
        <taxon>Jimgerdemannia</taxon>
    </lineage>
</organism>
<feature type="compositionally biased region" description="Polar residues" evidence="1">
    <location>
        <begin position="1"/>
        <end position="12"/>
    </location>
</feature>
<dbReference type="InterPro" id="IPR040185">
    <property type="entry name" value="Far11/STRP"/>
</dbReference>
<evidence type="ECO:0000259" key="2">
    <source>
        <dbReference type="SMART" id="SM01292"/>
    </source>
</evidence>